<feature type="compositionally biased region" description="Low complexity" evidence="1">
    <location>
        <begin position="147"/>
        <end position="161"/>
    </location>
</feature>
<comment type="caution">
    <text evidence="3">The sequence shown here is derived from an EMBL/GenBank/DDBJ whole genome shotgun (WGS) entry which is preliminary data.</text>
</comment>
<dbReference type="Pfam" id="PF04810">
    <property type="entry name" value="zf-Sec23_Sec24"/>
    <property type="match status" value="1"/>
</dbReference>
<dbReference type="InterPro" id="IPR036174">
    <property type="entry name" value="Znf_Sec23_Sec24_sf"/>
</dbReference>
<name>A0ABR0NHB1_GOSAR</name>
<evidence type="ECO:0000256" key="1">
    <source>
        <dbReference type="SAM" id="MobiDB-lite"/>
    </source>
</evidence>
<reference evidence="3 4" key="1">
    <citation type="submission" date="2023-03" db="EMBL/GenBank/DDBJ databases">
        <title>WGS of Gossypium arboreum.</title>
        <authorList>
            <person name="Yu D."/>
        </authorList>
    </citation>
    <scope>NUCLEOTIDE SEQUENCE [LARGE SCALE GENOMIC DNA]</scope>
    <source>
        <tissue evidence="3">Leaf</tissue>
    </source>
</reference>
<dbReference type="PANTHER" id="PTHR13803:SF4">
    <property type="entry name" value="SECRETORY 24CD, ISOFORM C"/>
    <property type="match status" value="1"/>
</dbReference>
<dbReference type="PANTHER" id="PTHR13803">
    <property type="entry name" value="SEC24-RELATED PROTEIN"/>
    <property type="match status" value="1"/>
</dbReference>
<accession>A0ABR0NHB1</accession>
<feature type="region of interest" description="Disordered" evidence="1">
    <location>
        <begin position="144"/>
        <end position="167"/>
    </location>
</feature>
<dbReference type="InterPro" id="IPR006895">
    <property type="entry name" value="Znf_Sec23_Sec24"/>
</dbReference>
<protein>
    <recommendedName>
        <fullName evidence="2">Zinc finger Sec23/Sec24-type domain-containing protein</fullName>
    </recommendedName>
</protein>
<sequence length="178" mass="20110">MKVLTSHELKKSKTKPIKHLKVVDFGESGPVRCSRCKGYINPFMKFIDQERKFICNLCDDPQELEKYSDDNKELAWMFFIDGCTILQDVYMPYGNDDDVWGGIEQRLQNYDFELSLCLLLDCTDNNLSGNLMHWLSQTFSPAKGNYKGTSSSRSGGSSSRSGGKGISGQYCESIIDVN</sequence>
<keyword evidence="4" id="KW-1185">Reference proteome</keyword>
<organism evidence="3 4">
    <name type="scientific">Gossypium arboreum</name>
    <name type="common">Tree cotton</name>
    <name type="synonym">Gossypium nanking</name>
    <dbReference type="NCBI Taxonomy" id="29729"/>
    <lineage>
        <taxon>Eukaryota</taxon>
        <taxon>Viridiplantae</taxon>
        <taxon>Streptophyta</taxon>
        <taxon>Embryophyta</taxon>
        <taxon>Tracheophyta</taxon>
        <taxon>Spermatophyta</taxon>
        <taxon>Magnoliopsida</taxon>
        <taxon>eudicotyledons</taxon>
        <taxon>Gunneridae</taxon>
        <taxon>Pentapetalae</taxon>
        <taxon>rosids</taxon>
        <taxon>malvids</taxon>
        <taxon>Malvales</taxon>
        <taxon>Malvaceae</taxon>
        <taxon>Malvoideae</taxon>
        <taxon>Gossypium</taxon>
    </lineage>
</organism>
<evidence type="ECO:0000259" key="2">
    <source>
        <dbReference type="Pfam" id="PF04810"/>
    </source>
</evidence>
<dbReference type="SUPFAM" id="SSF82919">
    <property type="entry name" value="Zn-finger domain of Sec23/24"/>
    <property type="match status" value="1"/>
</dbReference>
<feature type="domain" description="Zinc finger Sec23/Sec24-type" evidence="2">
    <location>
        <begin position="30"/>
        <end position="64"/>
    </location>
</feature>
<dbReference type="InterPro" id="IPR050550">
    <property type="entry name" value="SEC23_SEC24_subfamily"/>
</dbReference>
<evidence type="ECO:0000313" key="4">
    <source>
        <dbReference type="Proteomes" id="UP001358586"/>
    </source>
</evidence>
<evidence type="ECO:0000313" key="3">
    <source>
        <dbReference type="EMBL" id="KAK5794400.1"/>
    </source>
</evidence>
<dbReference type="Gene3D" id="2.30.30.380">
    <property type="entry name" value="Zn-finger domain of Sec23/24"/>
    <property type="match status" value="1"/>
</dbReference>
<proteinExistence type="predicted"/>
<dbReference type="EMBL" id="JARKNE010000010">
    <property type="protein sequence ID" value="KAK5794400.1"/>
    <property type="molecule type" value="Genomic_DNA"/>
</dbReference>
<dbReference type="Proteomes" id="UP001358586">
    <property type="component" value="Chromosome 10"/>
</dbReference>
<gene>
    <name evidence="3" type="ORF">PVK06_035623</name>
</gene>